<evidence type="ECO:0000256" key="6">
    <source>
        <dbReference type="ARBA" id="ARBA00022871"/>
    </source>
</evidence>
<evidence type="ECO:0000256" key="7">
    <source>
        <dbReference type="ARBA" id="ARBA00023121"/>
    </source>
</evidence>
<organism evidence="10 11">
    <name type="scientific">Lymnaea stagnalis</name>
    <name type="common">Great pond snail</name>
    <name type="synonym">Helix stagnalis</name>
    <dbReference type="NCBI Taxonomy" id="6523"/>
    <lineage>
        <taxon>Eukaryota</taxon>
        <taxon>Metazoa</taxon>
        <taxon>Spiralia</taxon>
        <taxon>Lophotrochozoa</taxon>
        <taxon>Mollusca</taxon>
        <taxon>Gastropoda</taxon>
        <taxon>Heterobranchia</taxon>
        <taxon>Euthyneura</taxon>
        <taxon>Panpulmonata</taxon>
        <taxon>Hygrophila</taxon>
        <taxon>Lymnaeoidea</taxon>
        <taxon>Lymnaeidae</taxon>
        <taxon>Lymnaea</taxon>
    </lineage>
</organism>
<dbReference type="CDD" id="cd00148">
    <property type="entry name" value="PROF"/>
    <property type="match status" value="1"/>
</dbReference>
<evidence type="ECO:0000256" key="9">
    <source>
        <dbReference type="RuleBase" id="RU003909"/>
    </source>
</evidence>
<sequence length="171" mass="19358">MLITKIYTFNTKQYTLRLCVKMADLDLSKKPQFQAYGVPDAVKMNQLSNLLQDALVSTGHVHQCALVRRKDTNVRASSLGFNLYPDQVSLLLAAFKNPAQTREEGIYYDDKQYKCVRADKNSIYAKCNKRGLVLVKTVTLLIIATYTDAMFPSVCVEAVEKLADYFKEKGK</sequence>
<dbReference type="InterPro" id="IPR036140">
    <property type="entry name" value="PFN_sf"/>
</dbReference>
<comment type="similarity">
    <text evidence="2 9">Belongs to the profilin family.</text>
</comment>
<reference evidence="10 11" key="1">
    <citation type="submission" date="2024-04" db="EMBL/GenBank/DDBJ databases">
        <authorList>
            <consortium name="Genoscope - CEA"/>
            <person name="William W."/>
        </authorList>
    </citation>
    <scope>NUCLEOTIDE SEQUENCE [LARGE SCALE GENOMIC DNA]</scope>
</reference>
<evidence type="ECO:0000256" key="2">
    <source>
        <dbReference type="ARBA" id="ARBA00010058"/>
    </source>
</evidence>
<dbReference type="GO" id="GO:0008289">
    <property type="term" value="F:lipid binding"/>
    <property type="evidence" value="ECO:0007669"/>
    <property type="project" value="UniProtKB-KW"/>
</dbReference>
<keyword evidence="6" id="KW-0744">Spermatogenesis</keyword>
<comment type="caution">
    <text evidence="10">The sequence shown here is derived from an EMBL/GenBank/DDBJ whole genome shotgun (WGS) entry which is preliminary data.</text>
</comment>
<evidence type="ECO:0000256" key="5">
    <source>
        <dbReference type="ARBA" id="ARBA00022782"/>
    </source>
</evidence>
<comment type="subcellular location">
    <subcellularLocation>
        <location evidence="1">Cytoplasm</location>
    </subcellularLocation>
</comment>
<dbReference type="GO" id="GO:0005938">
    <property type="term" value="C:cell cortex"/>
    <property type="evidence" value="ECO:0007669"/>
    <property type="project" value="TreeGrafter"/>
</dbReference>
<keyword evidence="7" id="KW-0446">Lipid-binding</keyword>
<evidence type="ECO:0000256" key="1">
    <source>
        <dbReference type="ARBA" id="ARBA00004496"/>
    </source>
</evidence>
<accession>A0AAV2HGF9</accession>
<dbReference type="Proteomes" id="UP001497497">
    <property type="component" value="Unassembled WGS sequence"/>
</dbReference>
<keyword evidence="3" id="KW-0217">Developmental protein</keyword>
<dbReference type="GO" id="GO:0030154">
    <property type="term" value="P:cell differentiation"/>
    <property type="evidence" value="ECO:0007669"/>
    <property type="project" value="UniProtKB-KW"/>
</dbReference>
<dbReference type="PRINTS" id="PR00392">
    <property type="entry name" value="PROFILIN"/>
</dbReference>
<name>A0AAV2HGF9_LYMST</name>
<dbReference type="GO" id="GO:0003785">
    <property type="term" value="F:actin monomer binding"/>
    <property type="evidence" value="ECO:0007669"/>
    <property type="project" value="TreeGrafter"/>
</dbReference>
<dbReference type="SUPFAM" id="SSF55770">
    <property type="entry name" value="Profilin (actin-binding protein)"/>
    <property type="match status" value="1"/>
</dbReference>
<dbReference type="InterPro" id="IPR048278">
    <property type="entry name" value="PFN"/>
</dbReference>
<evidence type="ECO:0000313" key="10">
    <source>
        <dbReference type="EMBL" id="CAL1532799.1"/>
    </source>
</evidence>
<comment type="function">
    <text evidence="8">Involved in male fertility. Required for manchette development and acrosome biogenesis during spermiogenesis. Binds in vitro to phospholipids, including phosphatidylinositol 3-phosphate (PtdIns(3)P), phosphatidylinositol 4,5-bisphosphate (PtdIns(4,5)P2), phosphatidylinositol 4-phosphate (PtdIns(4)P) and phosphatidic acid (PA). Contrary to other profilin family members, does not bind to actin in vitro.</text>
</comment>
<dbReference type="PANTHER" id="PTHR11604:SF2">
    <property type="entry name" value="PROFILIN-4"/>
    <property type="match status" value="1"/>
</dbReference>
<evidence type="ECO:0000256" key="8">
    <source>
        <dbReference type="ARBA" id="ARBA00059169"/>
    </source>
</evidence>
<proteinExistence type="inferred from homology"/>
<evidence type="ECO:0000313" key="11">
    <source>
        <dbReference type="Proteomes" id="UP001497497"/>
    </source>
</evidence>
<dbReference type="AlphaFoldDB" id="A0AAV2HGF9"/>
<dbReference type="SMART" id="SM00392">
    <property type="entry name" value="PROF"/>
    <property type="match status" value="1"/>
</dbReference>
<protein>
    <recommendedName>
        <fullName evidence="9">Profilin</fullName>
    </recommendedName>
</protein>
<dbReference type="GO" id="GO:0007283">
    <property type="term" value="P:spermatogenesis"/>
    <property type="evidence" value="ECO:0007669"/>
    <property type="project" value="UniProtKB-KW"/>
</dbReference>
<keyword evidence="9" id="KW-0009">Actin-binding</keyword>
<dbReference type="Pfam" id="PF00235">
    <property type="entry name" value="Profilin"/>
    <property type="match status" value="1"/>
</dbReference>
<dbReference type="Gene3D" id="3.30.450.30">
    <property type="entry name" value="Dynein light chain 2a, cytoplasmic"/>
    <property type="match status" value="1"/>
</dbReference>
<dbReference type="InterPro" id="IPR005455">
    <property type="entry name" value="PFN_euk"/>
</dbReference>
<dbReference type="EMBL" id="CAXITT010000125">
    <property type="protein sequence ID" value="CAL1532799.1"/>
    <property type="molecule type" value="Genomic_DNA"/>
</dbReference>
<evidence type="ECO:0000256" key="3">
    <source>
        <dbReference type="ARBA" id="ARBA00022473"/>
    </source>
</evidence>
<evidence type="ECO:0000256" key="4">
    <source>
        <dbReference type="ARBA" id="ARBA00022490"/>
    </source>
</evidence>
<keyword evidence="4" id="KW-0963">Cytoplasm</keyword>
<keyword evidence="5" id="KW-0221">Differentiation</keyword>
<keyword evidence="11" id="KW-1185">Reference proteome</keyword>
<dbReference type="FunFam" id="3.30.450.30:FF:000007">
    <property type="entry name" value="Profilin"/>
    <property type="match status" value="1"/>
</dbReference>
<dbReference type="PANTHER" id="PTHR11604">
    <property type="entry name" value="PROFILIN"/>
    <property type="match status" value="1"/>
</dbReference>
<gene>
    <name evidence="10" type="ORF">GSLYS_00006817001</name>
</gene>